<sequence length="221" mass="22577">MSEFSGKVAVISGVASGIGAACAQEFAEQGATVVGDATQARTWTQAANAAADEGGARFLINVAGFSQLEDNALTLTEEDLQKLIDINLKSAWLGVRHVAPQLQKDGGSIVNMSSAAALIGAPNHAAYSASKGAILALTRQLAIELAGNGIRVNAICPGPVDTPMVNTNTPEAMEAMINAVPLKRMAPPKEVASVFLFLCSTAANSITGVTLPVDGGMSISL</sequence>
<dbReference type="PRINTS" id="PR00081">
    <property type="entry name" value="GDHRDH"/>
</dbReference>
<dbReference type="InterPro" id="IPR002347">
    <property type="entry name" value="SDR_fam"/>
</dbReference>
<dbReference type="PRINTS" id="PR00080">
    <property type="entry name" value="SDRFAMILY"/>
</dbReference>
<gene>
    <name evidence="3" type="ORF">F4Y60_09175</name>
</gene>
<reference evidence="3" key="1">
    <citation type="submission" date="2019-09" db="EMBL/GenBank/DDBJ databases">
        <title>Characterisation of the sponge microbiome using genome-centric metagenomics.</title>
        <authorList>
            <person name="Engelberts J.P."/>
            <person name="Robbins S.J."/>
            <person name="De Goeij J.M."/>
            <person name="Aranda M."/>
            <person name="Bell S.C."/>
            <person name="Webster N.S."/>
        </authorList>
    </citation>
    <scope>NUCLEOTIDE SEQUENCE</scope>
    <source>
        <strain evidence="3">SB0664_bin_43</strain>
    </source>
</reference>
<dbReference type="SUPFAM" id="SSF51735">
    <property type="entry name" value="NAD(P)-binding Rossmann-fold domains"/>
    <property type="match status" value="1"/>
</dbReference>
<proteinExistence type="inferred from homology"/>
<evidence type="ECO:0000256" key="1">
    <source>
        <dbReference type="ARBA" id="ARBA00006484"/>
    </source>
</evidence>
<protein>
    <submittedName>
        <fullName evidence="3">SDR family oxidoreductase</fullName>
    </submittedName>
</protein>
<dbReference type="PANTHER" id="PTHR24321:SF8">
    <property type="entry name" value="ESTRADIOL 17-BETA-DEHYDROGENASE 8-RELATED"/>
    <property type="match status" value="1"/>
</dbReference>
<organism evidence="3">
    <name type="scientific">Boseongicola sp. SB0664_bin_43</name>
    <dbReference type="NCBI Taxonomy" id="2604844"/>
    <lineage>
        <taxon>Bacteria</taxon>
        <taxon>Pseudomonadati</taxon>
        <taxon>Pseudomonadota</taxon>
        <taxon>Alphaproteobacteria</taxon>
        <taxon>Rhodobacterales</taxon>
        <taxon>Paracoccaceae</taxon>
        <taxon>Boseongicola</taxon>
    </lineage>
</organism>
<accession>A0A6B0Y2G9</accession>
<dbReference type="AlphaFoldDB" id="A0A6B0Y2G9"/>
<dbReference type="PANTHER" id="PTHR24321">
    <property type="entry name" value="DEHYDROGENASES, SHORT CHAIN"/>
    <property type="match status" value="1"/>
</dbReference>
<comment type="caution">
    <text evidence="3">The sequence shown here is derived from an EMBL/GenBank/DDBJ whole genome shotgun (WGS) entry which is preliminary data.</text>
</comment>
<dbReference type="GO" id="GO:0016491">
    <property type="term" value="F:oxidoreductase activity"/>
    <property type="evidence" value="ECO:0007669"/>
    <property type="project" value="UniProtKB-KW"/>
</dbReference>
<dbReference type="InterPro" id="IPR036291">
    <property type="entry name" value="NAD(P)-bd_dom_sf"/>
</dbReference>
<dbReference type="PROSITE" id="PS00061">
    <property type="entry name" value="ADH_SHORT"/>
    <property type="match status" value="1"/>
</dbReference>
<name>A0A6B0Y2G9_9RHOB</name>
<dbReference type="PROSITE" id="PS51257">
    <property type="entry name" value="PROKAR_LIPOPROTEIN"/>
    <property type="match status" value="1"/>
</dbReference>
<dbReference type="FunFam" id="3.40.50.720:FF:000084">
    <property type="entry name" value="Short-chain dehydrogenase reductase"/>
    <property type="match status" value="1"/>
</dbReference>
<evidence type="ECO:0000313" key="3">
    <source>
        <dbReference type="EMBL" id="MXY34243.1"/>
    </source>
</evidence>
<dbReference type="EMBL" id="VXRY01000365">
    <property type="protein sequence ID" value="MXY34243.1"/>
    <property type="molecule type" value="Genomic_DNA"/>
</dbReference>
<dbReference type="Gene3D" id="3.40.50.720">
    <property type="entry name" value="NAD(P)-binding Rossmann-like Domain"/>
    <property type="match status" value="1"/>
</dbReference>
<keyword evidence="2" id="KW-0560">Oxidoreductase</keyword>
<comment type="similarity">
    <text evidence="1">Belongs to the short-chain dehydrogenases/reductases (SDR) family.</text>
</comment>
<dbReference type="InterPro" id="IPR020904">
    <property type="entry name" value="Sc_DH/Rdtase_CS"/>
</dbReference>
<dbReference type="Pfam" id="PF13561">
    <property type="entry name" value="adh_short_C2"/>
    <property type="match status" value="1"/>
</dbReference>
<dbReference type="CDD" id="cd05233">
    <property type="entry name" value="SDR_c"/>
    <property type="match status" value="1"/>
</dbReference>
<evidence type="ECO:0000256" key="2">
    <source>
        <dbReference type="ARBA" id="ARBA00023002"/>
    </source>
</evidence>